<keyword evidence="4" id="KW-0479">Metal-binding</keyword>
<dbReference type="Pfam" id="PF04570">
    <property type="entry name" value="zf-FLZ"/>
    <property type="match status" value="1"/>
</dbReference>
<gene>
    <name evidence="9" type="ORF">CASFOL_030087</name>
</gene>
<evidence type="ECO:0000256" key="6">
    <source>
        <dbReference type="PROSITE-ProRule" id="PRU01131"/>
    </source>
</evidence>
<evidence type="ECO:0000256" key="2">
    <source>
        <dbReference type="ARBA" id="ARBA00009374"/>
    </source>
</evidence>
<organism evidence="9 10">
    <name type="scientific">Castilleja foliolosa</name>
    <dbReference type="NCBI Taxonomy" id="1961234"/>
    <lineage>
        <taxon>Eukaryota</taxon>
        <taxon>Viridiplantae</taxon>
        <taxon>Streptophyta</taxon>
        <taxon>Embryophyta</taxon>
        <taxon>Tracheophyta</taxon>
        <taxon>Spermatophyta</taxon>
        <taxon>Magnoliopsida</taxon>
        <taxon>eudicotyledons</taxon>
        <taxon>Gunneridae</taxon>
        <taxon>Pentapetalae</taxon>
        <taxon>asterids</taxon>
        <taxon>lamiids</taxon>
        <taxon>Lamiales</taxon>
        <taxon>Orobanchaceae</taxon>
        <taxon>Pedicularideae</taxon>
        <taxon>Castillejinae</taxon>
        <taxon>Castilleja</taxon>
    </lineage>
</organism>
<dbReference type="AlphaFoldDB" id="A0ABD3CAD5"/>
<comment type="subcellular location">
    <subcellularLocation>
        <location evidence="1">Cytoplasm</location>
    </subcellularLocation>
</comment>
<dbReference type="Proteomes" id="UP001632038">
    <property type="component" value="Unassembled WGS sequence"/>
</dbReference>
<evidence type="ECO:0000256" key="3">
    <source>
        <dbReference type="ARBA" id="ARBA00022490"/>
    </source>
</evidence>
<dbReference type="GO" id="GO:0008270">
    <property type="term" value="F:zinc ion binding"/>
    <property type="evidence" value="ECO:0007669"/>
    <property type="project" value="UniProtKB-KW"/>
</dbReference>
<keyword evidence="5" id="KW-0862">Zinc</keyword>
<dbReference type="GO" id="GO:0005737">
    <property type="term" value="C:cytoplasm"/>
    <property type="evidence" value="ECO:0007669"/>
    <property type="project" value="UniProtKB-SubCell"/>
</dbReference>
<evidence type="ECO:0000259" key="8">
    <source>
        <dbReference type="PROSITE" id="PS51795"/>
    </source>
</evidence>
<dbReference type="PROSITE" id="PS51795">
    <property type="entry name" value="ZF_FLZ"/>
    <property type="match status" value="1"/>
</dbReference>
<protein>
    <recommendedName>
        <fullName evidence="8">FLZ-type domain-containing protein</fullName>
    </recommendedName>
</protein>
<evidence type="ECO:0000256" key="7">
    <source>
        <dbReference type="SAM" id="MobiDB-lite"/>
    </source>
</evidence>
<keyword evidence="10" id="KW-1185">Reference proteome</keyword>
<proteinExistence type="inferred from homology"/>
<sequence length="141" mass="15944">MVGLSVILENYRDLSEKKSPQVIRKGSMIKTPSNPSSPKSPYYYFNNNNNNIGFLEYCFFCNQKLLPGKDIYMYKGDKAFCSEECRCRQIFMDEEEINATKGCTREYNCSLAATSSSHSPSTTSSSRSGKSSRNRANAFAY</sequence>
<evidence type="ECO:0000256" key="5">
    <source>
        <dbReference type="ARBA" id="ARBA00022771"/>
    </source>
</evidence>
<accession>A0ABD3CAD5</accession>
<feature type="region of interest" description="Disordered" evidence="7">
    <location>
        <begin position="113"/>
        <end position="141"/>
    </location>
</feature>
<reference evidence="10" key="1">
    <citation type="journal article" date="2024" name="IScience">
        <title>Strigolactones Initiate the Formation of Haustorium-like Structures in Castilleja.</title>
        <authorList>
            <person name="Buerger M."/>
            <person name="Peterson D."/>
            <person name="Chory J."/>
        </authorList>
    </citation>
    <scope>NUCLEOTIDE SEQUENCE [LARGE SCALE GENOMIC DNA]</scope>
</reference>
<evidence type="ECO:0000313" key="10">
    <source>
        <dbReference type="Proteomes" id="UP001632038"/>
    </source>
</evidence>
<comment type="similarity">
    <text evidence="2">Belongs to the FLZ family.</text>
</comment>
<evidence type="ECO:0000313" key="9">
    <source>
        <dbReference type="EMBL" id="KAL3626538.1"/>
    </source>
</evidence>
<evidence type="ECO:0000256" key="4">
    <source>
        <dbReference type="ARBA" id="ARBA00022723"/>
    </source>
</evidence>
<comment type="caution">
    <text evidence="9">The sequence shown here is derived from an EMBL/GenBank/DDBJ whole genome shotgun (WGS) entry which is preliminary data.</text>
</comment>
<evidence type="ECO:0000256" key="1">
    <source>
        <dbReference type="ARBA" id="ARBA00004496"/>
    </source>
</evidence>
<dbReference type="PANTHER" id="PTHR33059">
    <property type="entry name" value="FCS-LIKE ZINC FINGER 5"/>
    <property type="match status" value="1"/>
</dbReference>
<keyword evidence="3" id="KW-0963">Cytoplasm</keyword>
<feature type="domain" description="FLZ-type" evidence="8">
    <location>
        <begin position="53"/>
        <end position="97"/>
    </location>
</feature>
<dbReference type="InterPro" id="IPR007650">
    <property type="entry name" value="Zf-FLZ_dom"/>
</dbReference>
<dbReference type="EMBL" id="JAVIJP010000047">
    <property type="protein sequence ID" value="KAL3626538.1"/>
    <property type="molecule type" value="Genomic_DNA"/>
</dbReference>
<feature type="zinc finger region" description="FLZ-type" evidence="6">
    <location>
        <begin position="53"/>
        <end position="97"/>
    </location>
</feature>
<keyword evidence="5" id="KW-0863">Zinc-finger</keyword>
<dbReference type="PANTHER" id="PTHR33059:SF84">
    <property type="entry name" value="FCS-LIKE ZINC FINGER 15"/>
    <property type="match status" value="1"/>
</dbReference>
<name>A0ABD3CAD5_9LAMI</name>